<dbReference type="PANTHER" id="PTHR11655:SF14">
    <property type="entry name" value="LARGE RIBOSOMAL SUBUNIT PROTEIN UL6M"/>
    <property type="match status" value="1"/>
</dbReference>
<evidence type="ECO:0000259" key="6">
    <source>
        <dbReference type="Pfam" id="PF00347"/>
    </source>
</evidence>
<keyword evidence="3 5" id="KW-0694">RNA-binding</keyword>
<dbReference type="RefSeq" id="WP_379953407.1">
    <property type="nucleotide sequence ID" value="NZ_JAUYVI010000001.1"/>
</dbReference>
<evidence type="ECO:0000256" key="3">
    <source>
        <dbReference type="HAMAP-Rule" id="MF_01365"/>
    </source>
</evidence>
<dbReference type="InterPro" id="IPR002358">
    <property type="entry name" value="Ribosomal_uL6_CS"/>
</dbReference>
<keyword evidence="1 3" id="KW-0689">Ribosomal protein</keyword>
<dbReference type="InterPro" id="IPR036789">
    <property type="entry name" value="Ribosomal_uL6-like_a/b-dom_sf"/>
</dbReference>
<evidence type="ECO:0000313" key="7">
    <source>
        <dbReference type="EMBL" id="MDQ7246039.1"/>
    </source>
</evidence>
<name>A0ABU0YEA4_9PROT</name>
<feature type="domain" description="Large ribosomal subunit protein uL6 alpha-beta" evidence="6">
    <location>
        <begin position="91"/>
        <end position="164"/>
    </location>
</feature>
<evidence type="ECO:0000256" key="5">
    <source>
        <dbReference type="RuleBase" id="RU003870"/>
    </source>
</evidence>
<dbReference type="InterPro" id="IPR000702">
    <property type="entry name" value="Ribosomal_uL6-like"/>
</dbReference>
<reference evidence="8" key="1">
    <citation type="submission" date="2023-08" db="EMBL/GenBank/DDBJ databases">
        <title>Rhodospirillaceae gen. nov., a novel taxon isolated from the Yangtze River Yuezi River estuary sludge.</title>
        <authorList>
            <person name="Ruan L."/>
        </authorList>
    </citation>
    <scope>NUCLEOTIDE SEQUENCE [LARGE SCALE GENOMIC DNA]</scope>
    <source>
        <strain evidence="8">R-7</strain>
    </source>
</reference>
<dbReference type="Gene3D" id="3.90.930.12">
    <property type="entry name" value="Ribosomal protein L6, alpha-beta domain"/>
    <property type="match status" value="2"/>
</dbReference>
<comment type="function">
    <text evidence="3 5">This protein binds to the 23S rRNA, and is important in its secondary structure. It is located near the subunit interface in the base of the L7/L12 stalk, and near the tRNA binding site of the peptidyltransferase center.</text>
</comment>
<keyword evidence="2 3" id="KW-0687">Ribonucleoprotein</keyword>
<evidence type="ECO:0000256" key="2">
    <source>
        <dbReference type="ARBA" id="ARBA00023274"/>
    </source>
</evidence>
<dbReference type="SUPFAM" id="SSF56053">
    <property type="entry name" value="Ribosomal protein L6"/>
    <property type="match status" value="2"/>
</dbReference>
<dbReference type="InterPro" id="IPR020040">
    <property type="entry name" value="Ribosomal_uL6_a/b-dom"/>
</dbReference>
<keyword evidence="3 5" id="KW-0699">rRNA-binding</keyword>
<dbReference type="PROSITE" id="PS00525">
    <property type="entry name" value="RIBOSOMAL_L6_1"/>
    <property type="match status" value="1"/>
</dbReference>
<dbReference type="NCBIfam" id="TIGR03654">
    <property type="entry name" value="L6_bact"/>
    <property type="match status" value="1"/>
</dbReference>
<dbReference type="PANTHER" id="PTHR11655">
    <property type="entry name" value="60S/50S RIBOSOMAL PROTEIN L6/L9"/>
    <property type="match status" value="1"/>
</dbReference>
<dbReference type="GO" id="GO:0005840">
    <property type="term" value="C:ribosome"/>
    <property type="evidence" value="ECO:0007669"/>
    <property type="project" value="UniProtKB-KW"/>
</dbReference>
<comment type="caution">
    <text evidence="7">The sequence shown here is derived from an EMBL/GenBank/DDBJ whole genome shotgun (WGS) entry which is preliminary data.</text>
</comment>
<dbReference type="PIRSF" id="PIRSF002162">
    <property type="entry name" value="Ribosomal_L6"/>
    <property type="match status" value="1"/>
</dbReference>
<gene>
    <name evidence="3 7" type="primary">rplF</name>
    <name evidence="7" type="ORF">Q8A70_00090</name>
</gene>
<feature type="domain" description="Large ribosomal subunit protein uL6 alpha-beta" evidence="6">
    <location>
        <begin position="11"/>
        <end position="82"/>
    </location>
</feature>
<dbReference type="Pfam" id="PF00347">
    <property type="entry name" value="Ribosomal_L6"/>
    <property type="match status" value="2"/>
</dbReference>
<organism evidence="7 8">
    <name type="scientific">Dongia sedimenti</name>
    <dbReference type="NCBI Taxonomy" id="3064282"/>
    <lineage>
        <taxon>Bacteria</taxon>
        <taxon>Pseudomonadati</taxon>
        <taxon>Pseudomonadota</taxon>
        <taxon>Alphaproteobacteria</taxon>
        <taxon>Rhodospirillales</taxon>
        <taxon>Dongiaceae</taxon>
        <taxon>Dongia</taxon>
    </lineage>
</organism>
<evidence type="ECO:0000313" key="8">
    <source>
        <dbReference type="Proteomes" id="UP001230156"/>
    </source>
</evidence>
<accession>A0ABU0YEA4</accession>
<dbReference type="InterPro" id="IPR019906">
    <property type="entry name" value="Ribosomal_uL6_bac-type"/>
</dbReference>
<evidence type="ECO:0000256" key="1">
    <source>
        <dbReference type="ARBA" id="ARBA00022980"/>
    </source>
</evidence>
<keyword evidence="8" id="KW-1185">Reference proteome</keyword>
<proteinExistence type="inferred from homology"/>
<dbReference type="Proteomes" id="UP001230156">
    <property type="component" value="Unassembled WGS sequence"/>
</dbReference>
<comment type="subunit">
    <text evidence="3">Part of the 50S ribosomal subunit.</text>
</comment>
<comment type="similarity">
    <text evidence="3 4">Belongs to the universal ribosomal protein uL6 family.</text>
</comment>
<dbReference type="EMBL" id="JAUYVI010000001">
    <property type="protein sequence ID" value="MDQ7246039.1"/>
    <property type="molecule type" value="Genomic_DNA"/>
</dbReference>
<protein>
    <recommendedName>
        <fullName evidence="3">Large ribosomal subunit protein uL6</fullName>
    </recommendedName>
</protein>
<dbReference type="HAMAP" id="MF_01365_B">
    <property type="entry name" value="Ribosomal_uL6_B"/>
    <property type="match status" value="1"/>
</dbReference>
<evidence type="ECO:0000256" key="4">
    <source>
        <dbReference type="RuleBase" id="RU003869"/>
    </source>
</evidence>
<sequence length="177" mass="19172">MSRVGKNPVEVPQGVTIDVAGGAATVKGKLGTMKLPISTEVEVKLEGSKLWVKPLNESKQARMSWGATRANLRNMVQGVSTGYVKNLEITGTGYRAAVQGKNLQLQMGYSHDVTFPIPEGIAIKCEKPTAISISGFDKQKVGQIAAEIRAVRPPEPYKGKGIKYEGEHILRKEGKKK</sequence>
<dbReference type="PRINTS" id="PR00059">
    <property type="entry name" value="RIBOSOMALL6"/>
</dbReference>